<dbReference type="AlphaFoldDB" id="A0A1M4ZI10"/>
<proteinExistence type="predicted"/>
<keyword evidence="3" id="KW-1185">Reference proteome</keyword>
<dbReference type="SMART" id="SM00860">
    <property type="entry name" value="SMI1_KNR4"/>
    <property type="match status" value="1"/>
</dbReference>
<dbReference type="OrthoDB" id="1494506at2"/>
<organism evidence="2 3">
    <name type="scientific">Chryseobacterium arachidis</name>
    <dbReference type="NCBI Taxonomy" id="1416778"/>
    <lineage>
        <taxon>Bacteria</taxon>
        <taxon>Pseudomonadati</taxon>
        <taxon>Bacteroidota</taxon>
        <taxon>Flavobacteriia</taxon>
        <taxon>Flavobacteriales</taxon>
        <taxon>Weeksellaceae</taxon>
        <taxon>Chryseobacterium group</taxon>
        <taxon>Chryseobacterium</taxon>
    </lineage>
</organism>
<dbReference type="InterPro" id="IPR037883">
    <property type="entry name" value="Knr4/Smi1-like_sf"/>
</dbReference>
<dbReference type="SUPFAM" id="SSF160631">
    <property type="entry name" value="SMI1/KNR4-like"/>
    <property type="match status" value="1"/>
</dbReference>
<protein>
    <submittedName>
        <fullName evidence="2">SMI1 / KNR4 family (SUKH-1)</fullName>
    </submittedName>
</protein>
<reference evidence="3" key="1">
    <citation type="submission" date="2016-11" db="EMBL/GenBank/DDBJ databases">
        <authorList>
            <person name="Varghese N."/>
            <person name="Submissions S."/>
        </authorList>
    </citation>
    <scope>NUCLEOTIDE SEQUENCE [LARGE SCALE GENOMIC DNA]</scope>
    <source>
        <strain evidence="3">DSM 27619</strain>
    </source>
</reference>
<dbReference type="Proteomes" id="UP000184518">
    <property type="component" value="Unassembled WGS sequence"/>
</dbReference>
<feature type="domain" description="Knr4/Smi1-like" evidence="1">
    <location>
        <begin position="24"/>
        <end position="126"/>
    </location>
</feature>
<accession>A0A1M4ZI10</accession>
<dbReference type="RefSeq" id="WP_072954827.1">
    <property type="nucleotide sequence ID" value="NZ_FQUT01000003.1"/>
</dbReference>
<dbReference type="InterPro" id="IPR018958">
    <property type="entry name" value="Knr4/Smi1-like_dom"/>
</dbReference>
<dbReference type="Pfam" id="PF09346">
    <property type="entry name" value="SMI1_KNR4"/>
    <property type="match status" value="1"/>
</dbReference>
<sequence length="152" mass="17916">MNIEQLVKLIKQKHHLSGIEINPPATLSDIIEFENQIGFSLPPDFREFYLTCNGFCCNEDIFNMIPFQEIIESQQNFGNSWFYFSEYMIYSDMWGLRYTATGQFEIFNDSYPDKILSSSLNEFLQRFLTGNVFDTGGLYEWHNELRINNSNE</sequence>
<evidence type="ECO:0000313" key="2">
    <source>
        <dbReference type="EMBL" id="SHF17679.1"/>
    </source>
</evidence>
<name>A0A1M4ZI10_9FLAO</name>
<evidence type="ECO:0000259" key="1">
    <source>
        <dbReference type="SMART" id="SM00860"/>
    </source>
</evidence>
<evidence type="ECO:0000313" key="3">
    <source>
        <dbReference type="Proteomes" id="UP000184518"/>
    </source>
</evidence>
<dbReference type="Gene3D" id="3.40.1580.10">
    <property type="entry name" value="SMI1/KNR4-like"/>
    <property type="match status" value="1"/>
</dbReference>
<dbReference type="EMBL" id="FQUT01000003">
    <property type="protein sequence ID" value="SHF17679.1"/>
    <property type="molecule type" value="Genomic_DNA"/>
</dbReference>
<gene>
    <name evidence="2" type="ORF">SAMN05443633_103169</name>
</gene>